<feature type="binding site" evidence="13">
    <location>
        <position position="678"/>
    </location>
    <ligand>
        <name>ATP</name>
        <dbReference type="ChEBI" id="CHEBI:30616"/>
    </ligand>
</feature>
<evidence type="ECO:0000256" key="14">
    <source>
        <dbReference type="SAM" id="MobiDB-lite"/>
    </source>
</evidence>
<evidence type="ECO:0000256" key="13">
    <source>
        <dbReference type="PROSITE-ProRule" id="PRU10141"/>
    </source>
</evidence>
<dbReference type="InterPro" id="IPR008979">
    <property type="entry name" value="Galactose-bd-like_sf"/>
</dbReference>
<evidence type="ECO:0000256" key="8">
    <source>
        <dbReference type="ARBA" id="ARBA00023136"/>
    </source>
</evidence>
<evidence type="ECO:0000256" key="2">
    <source>
        <dbReference type="ARBA" id="ARBA00022475"/>
    </source>
</evidence>
<protein>
    <recommendedName>
        <fullName evidence="21">Discoidin domain receptor</fullName>
    </recommendedName>
</protein>
<evidence type="ECO:0000256" key="3">
    <source>
        <dbReference type="ARBA" id="ARBA00022692"/>
    </source>
</evidence>
<accession>A0A8I6RCC7</accession>
<evidence type="ECO:0000256" key="5">
    <source>
        <dbReference type="ARBA" id="ARBA00022741"/>
    </source>
</evidence>
<evidence type="ECO:0000259" key="18">
    <source>
        <dbReference type="PROSITE" id="PS50022"/>
    </source>
</evidence>
<evidence type="ECO:0000256" key="12">
    <source>
        <dbReference type="ARBA" id="ARBA00061639"/>
    </source>
</evidence>
<keyword evidence="8 15" id="KW-0472">Membrane</keyword>
<feature type="domain" description="F5/8 type C" evidence="18">
    <location>
        <begin position="23"/>
        <end position="179"/>
    </location>
</feature>
<evidence type="ECO:0000313" key="20">
    <source>
        <dbReference type="Proteomes" id="UP000494040"/>
    </source>
</evidence>
<dbReference type="Gene3D" id="2.60.120.260">
    <property type="entry name" value="Galactose-binding domain-like"/>
    <property type="match status" value="1"/>
</dbReference>
<dbReference type="PRINTS" id="PR00109">
    <property type="entry name" value="TYRKINASE"/>
</dbReference>
<dbReference type="InterPro" id="IPR017441">
    <property type="entry name" value="Protein_kinase_ATP_BS"/>
</dbReference>
<dbReference type="InterPro" id="IPR011009">
    <property type="entry name" value="Kinase-like_dom_sf"/>
</dbReference>
<proteinExistence type="inferred from homology"/>
<keyword evidence="4 16" id="KW-0732">Signal</keyword>
<dbReference type="PROSITE" id="PS50022">
    <property type="entry name" value="FA58C_3"/>
    <property type="match status" value="1"/>
</dbReference>
<keyword evidence="11" id="KW-0325">Glycoprotein</keyword>
<evidence type="ECO:0000256" key="16">
    <source>
        <dbReference type="SAM" id="SignalP"/>
    </source>
</evidence>
<feature type="signal peptide" evidence="16">
    <location>
        <begin position="1"/>
        <end position="17"/>
    </location>
</feature>
<evidence type="ECO:0000256" key="6">
    <source>
        <dbReference type="ARBA" id="ARBA00022840"/>
    </source>
</evidence>
<dbReference type="SUPFAM" id="SSF56112">
    <property type="entry name" value="Protein kinase-like (PK-like)"/>
    <property type="match status" value="1"/>
</dbReference>
<evidence type="ECO:0000256" key="15">
    <source>
        <dbReference type="SAM" id="Phobius"/>
    </source>
</evidence>
<dbReference type="RefSeq" id="XP_014243457.1">
    <property type="nucleotide sequence ID" value="XM_014387971.1"/>
</dbReference>
<dbReference type="OrthoDB" id="6071166at2759"/>
<evidence type="ECO:0000259" key="17">
    <source>
        <dbReference type="PROSITE" id="PS50011"/>
    </source>
</evidence>
<feature type="region of interest" description="Disordered" evidence="14">
    <location>
        <begin position="393"/>
        <end position="412"/>
    </location>
</feature>
<dbReference type="GO" id="GO:0051897">
    <property type="term" value="P:positive regulation of phosphatidylinositol 3-kinase/protein kinase B signal transduction"/>
    <property type="evidence" value="ECO:0007669"/>
    <property type="project" value="TreeGrafter"/>
</dbReference>
<dbReference type="InterPro" id="IPR000719">
    <property type="entry name" value="Prot_kinase_dom"/>
</dbReference>
<keyword evidence="2" id="KW-1003">Cell membrane</keyword>
<dbReference type="Proteomes" id="UP000494040">
    <property type="component" value="Unassembled WGS sequence"/>
</dbReference>
<keyword evidence="6 13" id="KW-0067">ATP-binding</keyword>
<keyword evidence="20" id="KW-1185">Reference proteome</keyword>
<feature type="chain" id="PRO_5035158798" description="Discoidin domain receptor" evidence="16">
    <location>
        <begin position="18"/>
        <end position="933"/>
    </location>
</feature>
<evidence type="ECO:0008006" key="21">
    <source>
        <dbReference type="Google" id="ProtNLM"/>
    </source>
</evidence>
<name>A0A8I6RCC7_CIMLE</name>
<sequence>MWFIVFVVVFLPPWITCLDLVRCGSPLGMESGDIPDSAISASSAYDSASVGPYHARLKHDKNGGAWCPRAMVSKDSMEFLQIDLGKLRVITGTRTQGRFGNGQGQEYTEEFYLDYWRPGFTKWHRWKNRTGSQKLTGNTNTYTVVEQKVDPVIIASKIRFLPYSLHVRTACMRVDMLGCYWQEGVVSYSMPQGERKPGEFDLRDNTYDGSEDGGWLSGGLGQLVDGHKGQDNFNLDVYGHGKGYEWIGWRNDSFGIPGRPVEIVFEFDTLRNFSAMYIHMNNAYTKEVQVFSLAKVYMSVGGKLFSGKPIEYSYMPDTVMEHARNVTIKLHHMAGKFLKLQLYFEHRWMMISEVSFDSVILPINMTEESFFDNQIVPQVDTNKEVPLQRDAVHTTPSKEEPKKSVGISGINIGSPKEPESRHLIGLLIIALATVILLLLVAIVFIVVRTRKVKTSQNSTSDNFQTEKNELQMRGKMNSNGHVYGQVSRDEPEKSILFHKPLPNHINMYGFQSTQPTGVENTDYSEVPDIVQEYAIPLVNTQKPPTAFHTNVPPMTPIRTLPPIHNFFPKPPPVPPPPEKYYAATEIVQNAPPIPLSPPTSLPPSIGACSSASSYGHLMNPPSLEEELANDYEIRDIPRKDMKFNSKLGEGYFGEVYLFELIRVPNSIRLNSCKYVAVKALRKDAPNNLRDEFEREMEDLLALNNENIINVLGACMEKEPHLLVLEYSEQGDLYQFLQNHISESASLQTNANVLSHGSLIYMGAQVASGMKYLEQNNFVFKDLATRNCIVGLDYSIKVGDLGIGRNIYPADYFEIPGRGFCPVRWMSWESIILDKYTIKSVVWSFAVTLWEILTFAREQPFEDLTDDKVVENAQCFELGNGKQITLNQPINCNKEIYDLMCECWQRKESVRPSFKEIHMFLQRKNLGYKPCLKS</sequence>
<dbReference type="PANTHER" id="PTHR24416">
    <property type="entry name" value="TYROSINE-PROTEIN KINASE RECEPTOR"/>
    <property type="match status" value="1"/>
</dbReference>
<evidence type="ECO:0000256" key="11">
    <source>
        <dbReference type="ARBA" id="ARBA00023180"/>
    </source>
</evidence>
<dbReference type="OMA" id="HEPANSC"/>
<dbReference type="PROSITE" id="PS50011">
    <property type="entry name" value="PROTEIN_KINASE_DOM"/>
    <property type="match status" value="1"/>
</dbReference>
<feature type="compositionally biased region" description="Basic and acidic residues" evidence="14">
    <location>
        <begin position="393"/>
        <end position="403"/>
    </location>
</feature>
<dbReference type="Gene3D" id="2.60.120.1190">
    <property type="match status" value="1"/>
</dbReference>
<dbReference type="AlphaFoldDB" id="A0A8I6RCC7"/>
<keyword evidence="10" id="KW-0675">Receptor</keyword>
<evidence type="ECO:0000256" key="9">
    <source>
        <dbReference type="ARBA" id="ARBA00023157"/>
    </source>
</evidence>
<keyword evidence="3 15" id="KW-0812">Transmembrane</keyword>
<dbReference type="GO" id="GO:0038062">
    <property type="term" value="F:protein tyrosine kinase collagen receptor activity"/>
    <property type="evidence" value="ECO:0007669"/>
    <property type="project" value="TreeGrafter"/>
</dbReference>
<dbReference type="EnsemblMetazoa" id="XM_014387971.1">
    <property type="protein sequence ID" value="XP_014243457.1"/>
    <property type="gene ID" value="LOC106663267"/>
</dbReference>
<evidence type="ECO:0000256" key="10">
    <source>
        <dbReference type="ARBA" id="ARBA00023170"/>
    </source>
</evidence>
<dbReference type="Pfam" id="PF07714">
    <property type="entry name" value="PK_Tyr_Ser-Thr"/>
    <property type="match status" value="1"/>
</dbReference>
<keyword evidence="7 15" id="KW-1133">Transmembrane helix</keyword>
<evidence type="ECO:0000256" key="7">
    <source>
        <dbReference type="ARBA" id="ARBA00022989"/>
    </source>
</evidence>
<dbReference type="KEGG" id="clec:106663267"/>
<comment type="subcellular location">
    <subcellularLocation>
        <location evidence="1">Cell membrane</location>
        <topology evidence="1">Single-pass type I membrane protein</topology>
    </subcellularLocation>
</comment>
<dbReference type="SMART" id="SM00231">
    <property type="entry name" value="FA58C"/>
    <property type="match status" value="1"/>
</dbReference>
<dbReference type="Pfam" id="PF21114">
    <property type="entry name" value="DDR1-2_DS-like"/>
    <property type="match status" value="1"/>
</dbReference>
<dbReference type="PANTHER" id="PTHR24416:SF580">
    <property type="entry name" value="DISCOIDIN DOMAIN RECEPTOR, ISOFORM F"/>
    <property type="match status" value="1"/>
</dbReference>
<evidence type="ECO:0000256" key="4">
    <source>
        <dbReference type="ARBA" id="ARBA00022729"/>
    </source>
</evidence>
<dbReference type="InterPro" id="IPR048525">
    <property type="entry name" value="DDR1-2_DS-like"/>
</dbReference>
<dbReference type="SUPFAM" id="SSF49785">
    <property type="entry name" value="Galactose-binding domain-like"/>
    <property type="match status" value="1"/>
</dbReference>
<dbReference type="InterPro" id="IPR000421">
    <property type="entry name" value="FA58C"/>
</dbReference>
<dbReference type="InterPro" id="IPR001245">
    <property type="entry name" value="Ser-Thr/Tyr_kinase_cat_dom"/>
</dbReference>
<dbReference type="FunFam" id="2.60.120.260:FF:000007">
    <property type="entry name" value="Discoidin domain receptor tyrosine kinase 1"/>
    <property type="match status" value="1"/>
</dbReference>
<dbReference type="GO" id="GO:0048680">
    <property type="term" value="P:positive regulation of axon regeneration"/>
    <property type="evidence" value="ECO:0007669"/>
    <property type="project" value="UniProtKB-ARBA"/>
</dbReference>
<reference evidence="19" key="1">
    <citation type="submission" date="2022-01" db="UniProtKB">
        <authorList>
            <consortium name="EnsemblMetazoa"/>
        </authorList>
    </citation>
    <scope>IDENTIFICATION</scope>
</reference>
<keyword evidence="5 13" id="KW-0547">Nucleotide-binding</keyword>
<evidence type="ECO:0000313" key="19">
    <source>
        <dbReference type="EnsemblMetazoa" id="XP_014243457.1"/>
    </source>
</evidence>
<dbReference type="GO" id="GO:0005886">
    <property type="term" value="C:plasma membrane"/>
    <property type="evidence" value="ECO:0007669"/>
    <property type="project" value="UniProtKB-SubCell"/>
</dbReference>
<dbReference type="Gene3D" id="1.10.510.10">
    <property type="entry name" value="Transferase(Phosphotransferase) domain 1"/>
    <property type="match status" value="1"/>
</dbReference>
<dbReference type="Gene3D" id="3.30.200.20">
    <property type="entry name" value="Phosphorylase Kinase, domain 1"/>
    <property type="match status" value="1"/>
</dbReference>
<keyword evidence="9" id="KW-1015">Disulfide bond</keyword>
<dbReference type="GO" id="GO:0005518">
    <property type="term" value="F:collagen binding"/>
    <property type="evidence" value="ECO:0007669"/>
    <property type="project" value="TreeGrafter"/>
</dbReference>
<dbReference type="GeneID" id="106663267"/>
<feature type="domain" description="Protein kinase" evidence="17">
    <location>
        <begin position="641"/>
        <end position="920"/>
    </location>
</feature>
<dbReference type="Pfam" id="PF00754">
    <property type="entry name" value="F5_F8_type_C"/>
    <property type="match status" value="1"/>
</dbReference>
<dbReference type="InterPro" id="IPR050122">
    <property type="entry name" value="RTK"/>
</dbReference>
<dbReference type="GO" id="GO:0005524">
    <property type="term" value="F:ATP binding"/>
    <property type="evidence" value="ECO:0007669"/>
    <property type="project" value="UniProtKB-UniRule"/>
</dbReference>
<dbReference type="GO" id="GO:0043235">
    <property type="term" value="C:receptor complex"/>
    <property type="evidence" value="ECO:0007669"/>
    <property type="project" value="TreeGrafter"/>
</dbReference>
<feature type="transmembrane region" description="Helical" evidence="15">
    <location>
        <begin position="423"/>
        <end position="447"/>
    </location>
</feature>
<comment type="similarity">
    <text evidence="12">Belongs to the protein kinase superfamily. Tyr protein kinase family. Insulin receptor subfamily.</text>
</comment>
<organism evidence="19 20">
    <name type="scientific">Cimex lectularius</name>
    <name type="common">Bed bug</name>
    <name type="synonym">Acanthia lectularia</name>
    <dbReference type="NCBI Taxonomy" id="79782"/>
    <lineage>
        <taxon>Eukaryota</taxon>
        <taxon>Metazoa</taxon>
        <taxon>Ecdysozoa</taxon>
        <taxon>Arthropoda</taxon>
        <taxon>Hexapoda</taxon>
        <taxon>Insecta</taxon>
        <taxon>Pterygota</taxon>
        <taxon>Neoptera</taxon>
        <taxon>Paraneoptera</taxon>
        <taxon>Hemiptera</taxon>
        <taxon>Heteroptera</taxon>
        <taxon>Panheteroptera</taxon>
        <taxon>Cimicomorpha</taxon>
        <taxon>Cimicidae</taxon>
        <taxon>Cimex</taxon>
    </lineage>
</organism>
<dbReference type="PROSITE" id="PS00107">
    <property type="entry name" value="PROTEIN_KINASE_ATP"/>
    <property type="match status" value="1"/>
</dbReference>
<evidence type="ECO:0000256" key="1">
    <source>
        <dbReference type="ARBA" id="ARBA00004251"/>
    </source>
</evidence>